<dbReference type="Proteomes" id="UP000270296">
    <property type="component" value="Unassembled WGS sequence"/>
</dbReference>
<gene>
    <name evidence="1" type="ORF">SBAD_LOCUS6271</name>
</gene>
<reference evidence="1 2" key="2">
    <citation type="submission" date="2018-11" db="EMBL/GenBank/DDBJ databases">
        <authorList>
            <consortium name="Pathogen Informatics"/>
        </authorList>
    </citation>
    <scope>NUCLEOTIDE SEQUENCE [LARGE SCALE GENOMIC DNA]</scope>
</reference>
<keyword evidence="2" id="KW-1185">Reference proteome</keyword>
<organism evidence="3">
    <name type="scientific">Soboliphyme baturini</name>
    <dbReference type="NCBI Taxonomy" id="241478"/>
    <lineage>
        <taxon>Eukaryota</taxon>
        <taxon>Metazoa</taxon>
        <taxon>Ecdysozoa</taxon>
        <taxon>Nematoda</taxon>
        <taxon>Enoplea</taxon>
        <taxon>Dorylaimia</taxon>
        <taxon>Dioctophymatida</taxon>
        <taxon>Dioctophymatoidea</taxon>
        <taxon>Soboliphymatidae</taxon>
        <taxon>Soboliphyme</taxon>
    </lineage>
</organism>
<dbReference type="EMBL" id="UZAM01009616">
    <property type="protein sequence ID" value="VDP09648.1"/>
    <property type="molecule type" value="Genomic_DNA"/>
</dbReference>
<accession>A0A183IRM2</accession>
<protein>
    <submittedName>
        <fullName evidence="1 3">Uncharacterized protein</fullName>
    </submittedName>
</protein>
<evidence type="ECO:0000313" key="3">
    <source>
        <dbReference type="WBParaSite" id="SBAD_0000651201-mRNA-1"/>
    </source>
</evidence>
<proteinExistence type="predicted"/>
<dbReference type="AlphaFoldDB" id="A0A183IRM2"/>
<evidence type="ECO:0000313" key="1">
    <source>
        <dbReference type="EMBL" id="VDP09648.1"/>
    </source>
</evidence>
<reference evidence="3" key="1">
    <citation type="submission" date="2016-06" db="UniProtKB">
        <authorList>
            <consortium name="WormBaseParasite"/>
        </authorList>
    </citation>
    <scope>IDENTIFICATION</scope>
</reference>
<name>A0A183IRM2_9BILA</name>
<dbReference type="WBParaSite" id="SBAD_0000651201-mRNA-1">
    <property type="protein sequence ID" value="SBAD_0000651201-mRNA-1"/>
    <property type="gene ID" value="SBAD_0000651201"/>
</dbReference>
<evidence type="ECO:0000313" key="2">
    <source>
        <dbReference type="Proteomes" id="UP000270296"/>
    </source>
</evidence>
<sequence>MDSPLKSKPEQLHYFLAEMAKSVLSNHAFQLFSVYFNIRIKIGNRYEGLCIRHFLKEDFIFSLEIGCIDLYQGQRFSLL</sequence>